<dbReference type="InterPro" id="IPR051045">
    <property type="entry name" value="TonB-dependent_transducer"/>
</dbReference>
<evidence type="ECO:0000256" key="2">
    <source>
        <dbReference type="ARBA" id="ARBA00006555"/>
    </source>
</evidence>
<dbReference type="Gene3D" id="3.30.1150.10">
    <property type="match status" value="1"/>
</dbReference>
<dbReference type="NCBIfam" id="TIGR01352">
    <property type="entry name" value="tonB_Cterm"/>
    <property type="match status" value="1"/>
</dbReference>
<proteinExistence type="inferred from homology"/>
<dbReference type="GO" id="GO:0055085">
    <property type="term" value="P:transmembrane transport"/>
    <property type="evidence" value="ECO:0007669"/>
    <property type="project" value="InterPro"/>
</dbReference>
<dbReference type="GO" id="GO:0031992">
    <property type="term" value="F:energy transducer activity"/>
    <property type="evidence" value="ECO:0007669"/>
    <property type="project" value="InterPro"/>
</dbReference>
<evidence type="ECO:0000256" key="9">
    <source>
        <dbReference type="ARBA" id="ARBA00023136"/>
    </source>
</evidence>
<evidence type="ECO:0000256" key="7">
    <source>
        <dbReference type="ARBA" id="ARBA00022927"/>
    </source>
</evidence>
<dbReference type="KEGG" id="smax:FJR03_08390"/>
<dbReference type="PRINTS" id="PR01374">
    <property type="entry name" value="TONBPROTEIN"/>
</dbReference>
<dbReference type="EMBL" id="CP041165">
    <property type="protein sequence ID" value="QOP41755.1"/>
    <property type="molecule type" value="Genomic_DNA"/>
</dbReference>
<protein>
    <submittedName>
        <fullName evidence="12">Energy transducer TonB</fullName>
    </submittedName>
</protein>
<gene>
    <name evidence="12" type="ORF">FJR03_08390</name>
</gene>
<keyword evidence="13" id="KW-1185">Reference proteome</keyword>
<comment type="subcellular location">
    <subcellularLocation>
        <location evidence="1">Cell inner membrane</location>
        <topology evidence="1">Single-pass membrane protein</topology>
        <orientation evidence="1">Periplasmic side</orientation>
    </subcellularLocation>
</comment>
<dbReference type="InterPro" id="IPR006260">
    <property type="entry name" value="TonB/TolA_C"/>
</dbReference>
<name>A0A7M1AWF7_9BACT</name>
<accession>A0A7M1AWF7</accession>
<keyword evidence="5" id="KW-0997">Cell inner membrane</keyword>
<dbReference type="AlphaFoldDB" id="A0A7M1AWF7"/>
<dbReference type="SUPFAM" id="SSF74653">
    <property type="entry name" value="TolA/TonB C-terminal domain"/>
    <property type="match status" value="1"/>
</dbReference>
<feature type="domain" description="TonB C-terminal" evidence="11">
    <location>
        <begin position="167"/>
        <end position="256"/>
    </location>
</feature>
<dbReference type="GO" id="GO:0015891">
    <property type="term" value="P:siderophore transport"/>
    <property type="evidence" value="ECO:0007669"/>
    <property type="project" value="InterPro"/>
</dbReference>
<keyword evidence="7" id="KW-0653">Protein transport</keyword>
<comment type="similarity">
    <text evidence="2">Belongs to the TonB family.</text>
</comment>
<keyword evidence="6 10" id="KW-0812">Transmembrane</keyword>
<dbReference type="InterPro" id="IPR003538">
    <property type="entry name" value="TonB"/>
</dbReference>
<evidence type="ECO:0000256" key="4">
    <source>
        <dbReference type="ARBA" id="ARBA00022475"/>
    </source>
</evidence>
<dbReference type="GO" id="GO:0030288">
    <property type="term" value="C:outer membrane-bounded periplasmic space"/>
    <property type="evidence" value="ECO:0007669"/>
    <property type="project" value="InterPro"/>
</dbReference>
<dbReference type="PANTHER" id="PTHR33446">
    <property type="entry name" value="PROTEIN TONB-RELATED"/>
    <property type="match status" value="1"/>
</dbReference>
<sequence length="256" mass="28705">MSTLSLTSVISYNIQQNKYLKLKAFFISLFLHLLLLALTIKLASVHLIQPKESVKESTTVVSLSSYQTVQPKKEIVKTKPKSVPIQKKIIKQKPKKIQKVVTKPIEKKTLQQEQPKQAVVPAEAFTPQIPDTEQKIEERKILTPQNSPLSEQKRPMKDHAKRNIGKSELALIRSLIQNALKYPAIAKRLHLEGVVVVSFSLSTTGEVSNLQLVQSSDSSVLDKRALHTVSSLDGEFPHINQKVDLKIPIAFSLQHS</sequence>
<evidence type="ECO:0000313" key="12">
    <source>
        <dbReference type="EMBL" id="QOP41755.1"/>
    </source>
</evidence>
<reference evidence="12 13" key="1">
    <citation type="submission" date="2019-06" db="EMBL/GenBank/DDBJ databases">
        <title>Sulfurimonas gotlandica sp. nov., a chemoautotrophic and psychrotolerant epsilonproteobacterium isolated from a pelagic redoxcline, and an emended description of the genus Sulfurimonas.</title>
        <authorList>
            <person name="Wang S."/>
            <person name="Jiang L."/>
            <person name="Shao Z."/>
        </authorList>
    </citation>
    <scope>NUCLEOTIDE SEQUENCE [LARGE SCALE GENOMIC DNA]</scope>
    <source>
        <strain evidence="12 13">B2</strain>
    </source>
</reference>
<dbReference type="PANTHER" id="PTHR33446:SF2">
    <property type="entry name" value="PROTEIN TONB"/>
    <property type="match status" value="1"/>
</dbReference>
<keyword evidence="4" id="KW-1003">Cell membrane</keyword>
<organism evidence="12 13">
    <name type="scientific">Sulfurimonas marina</name>
    <dbReference type="NCBI Taxonomy" id="2590551"/>
    <lineage>
        <taxon>Bacteria</taxon>
        <taxon>Pseudomonadati</taxon>
        <taxon>Campylobacterota</taxon>
        <taxon>Epsilonproteobacteria</taxon>
        <taxon>Campylobacterales</taxon>
        <taxon>Sulfurimonadaceae</taxon>
        <taxon>Sulfurimonas</taxon>
    </lineage>
</organism>
<dbReference type="GO" id="GO:0098797">
    <property type="term" value="C:plasma membrane protein complex"/>
    <property type="evidence" value="ECO:0007669"/>
    <property type="project" value="TreeGrafter"/>
</dbReference>
<dbReference type="Proteomes" id="UP000593910">
    <property type="component" value="Chromosome"/>
</dbReference>
<evidence type="ECO:0000256" key="10">
    <source>
        <dbReference type="SAM" id="Phobius"/>
    </source>
</evidence>
<evidence type="ECO:0000256" key="8">
    <source>
        <dbReference type="ARBA" id="ARBA00022989"/>
    </source>
</evidence>
<feature type="transmembrane region" description="Helical" evidence="10">
    <location>
        <begin position="24"/>
        <end position="48"/>
    </location>
</feature>
<evidence type="ECO:0000256" key="5">
    <source>
        <dbReference type="ARBA" id="ARBA00022519"/>
    </source>
</evidence>
<keyword evidence="9 10" id="KW-0472">Membrane</keyword>
<evidence type="ECO:0000256" key="1">
    <source>
        <dbReference type="ARBA" id="ARBA00004383"/>
    </source>
</evidence>
<evidence type="ECO:0000313" key="13">
    <source>
        <dbReference type="Proteomes" id="UP000593910"/>
    </source>
</evidence>
<evidence type="ECO:0000259" key="11">
    <source>
        <dbReference type="PROSITE" id="PS52015"/>
    </source>
</evidence>
<dbReference type="Pfam" id="PF03544">
    <property type="entry name" value="TonB_C"/>
    <property type="match status" value="1"/>
</dbReference>
<dbReference type="GO" id="GO:0015031">
    <property type="term" value="P:protein transport"/>
    <property type="evidence" value="ECO:0007669"/>
    <property type="project" value="UniProtKB-KW"/>
</dbReference>
<dbReference type="InterPro" id="IPR037682">
    <property type="entry name" value="TonB_C"/>
</dbReference>
<keyword evidence="8 10" id="KW-1133">Transmembrane helix</keyword>
<evidence type="ECO:0000256" key="6">
    <source>
        <dbReference type="ARBA" id="ARBA00022692"/>
    </source>
</evidence>
<keyword evidence="3" id="KW-0813">Transport</keyword>
<dbReference type="PROSITE" id="PS52015">
    <property type="entry name" value="TONB_CTD"/>
    <property type="match status" value="1"/>
</dbReference>
<evidence type="ECO:0000256" key="3">
    <source>
        <dbReference type="ARBA" id="ARBA00022448"/>
    </source>
</evidence>